<organism evidence="1 2">
    <name type="scientific">Staphylococcus phage JPL-50</name>
    <dbReference type="NCBI Taxonomy" id="2851077"/>
    <lineage>
        <taxon>Viruses</taxon>
        <taxon>Duplodnaviria</taxon>
        <taxon>Heunggongvirae</taxon>
        <taxon>Uroviricota</taxon>
        <taxon>Caudoviricetes</taxon>
        <taxon>Rountreeviridae</taxon>
        <taxon>Rakietenvirinae</taxon>
        <taxon>Rosenblumvirus</taxon>
        <taxon>Rosenblumvirus jpl50</taxon>
    </lineage>
</organism>
<proteinExistence type="predicted"/>
<protein>
    <submittedName>
        <fullName evidence="1">Uncharacterized protein</fullName>
    </submittedName>
</protein>
<dbReference type="Proteomes" id="UP001046399">
    <property type="component" value="Segment"/>
</dbReference>
<accession>A0A8F3C9Q0</accession>
<dbReference type="EMBL" id="MZ359091">
    <property type="protein sequence ID" value="QWY14509.1"/>
    <property type="molecule type" value="Genomic_DNA"/>
</dbReference>
<evidence type="ECO:0000313" key="1">
    <source>
        <dbReference type="EMBL" id="QWY14509.1"/>
    </source>
</evidence>
<reference evidence="1" key="1">
    <citation type="submission" date="2021-06" db="EMBL/GenBank/DDBJ databases">
        <authorList>
            <person name="Xu H."/>
        </authorList>
    </citation>
    <scope>NUCLEOTIDE SEQUENCE</scope>
</reference>
<evidence type="ECO:0000313" key="2">
    <source>
        <dbReference type="Proteomes" id="UP001046399"/>
    </source>
</evidence>
<keyword evidence="2" id="KW-1185">Reference proteome</keyword>
<dbReference type="GeneID" id="77936637"/>
<sequence>MYASCKSLSSNLKLTVLKSFKNNSFSCSFLASLSFFHLSISDVYLTIANDLHINHI</sequence>
<name>A0A8F3C9Q0_9CAUD</name>
<dbReference type="RefSeq" id="YP_010660618.1">
    <property type="nucleotide sequence ID" value="NC_070878.1"/>
</dbReference>
<dbReference type="KEGG" id="vg:77936637"/>